<proteinExistence type="predicted"/>
<dbReference type="GeneID" id="113036395"/>
<evidence type="ECO:0000256" key="1">
    <source>
        <dbReference type="SAM" id="MobiDB-lite"/>
    </source>
</evidence>
<dbReference type="PROSITE" id="PS51717">
    <property type="entry name" value="G_VLIG"/>
    <property type="match status" value="1"/>
</dbReference>
<protein>
    <recommendedName>
        <fullName evidence="2">VLIG-type G domain-containing protein</fullName>
    </recommendedName>
</protein>
<accession>A0A3P8QAZ3</accession>
<dbReference type="InterPro" id="IPR030383">
    <property type="entry name" value="G_VLIG_dom"/>
</dbReference>
<dbReference type="PANTHER" id="PTHR14819">
    <property type="entry name" value="GTP-BINDING"/>
    <property type="match status" value="1"/>
</dbReference>
<dbReference type="RefSeq" id="XP_026048511.1">
    <property type="nucleotide sequence ID" value="XM_026192726.1"/>
</dbReference>
<dbReference type="InterPro" id="IPR052986">
    <property type="entry name" value="VLIG_GTPase"/>
</dbReference>
<feature type="region of interest" description="Disordered" evidence="1">
    <location>
        <begin position="615"/>
        <end position="663"/>
    </location>
</feature>
<evidence type="ECO:0000313" key="3">
    <source>
        <dbReference type="Ensembl" id="ENSACLP00000026511.2"/>
    </source>
</evidence>
<dbReference type="STRING" id="8154.ENSACLP00000026511"/>
<dbReference type="InterPro" id="IPR057365">
    <property type="entry name" value="URGCP"/>
</dbReference>
<feature type="compositionally biased region" description="Polar residues" evidence="1">
    <location>
        <begin position="567"/>
        <end position="577"/>
    </location>
</feature>
<organism evidence="3 4">
    <name type="scientific">Astatotilapia calliptera</name>
    <name type="common">Eastern happy</name>
    <name type="synonym">Chromis callipterus</name>
    <dbReference type="NCBI Taxonomy" id="8154"/>
    <lineage>
        <taxon>Eukaryota</taxon>
        <taxon>Metazoa</taxon>
        <taxon>Chordata</taxon>
        <taxon>Craniata</taxon>
        <taxon>Vertebrata</taxon>
        <taxon>Euteleostomi</taxon>
        <taxon>Actinopterygii</taxon>
        <taxon>Neopterygii</taxon>
        <taxon>Teleostei</taxon>
        <taxon>Neoteleostei</taxon>
        <taxon>Acanthomorphata</taxon>
        <taxon>Ovalentaria</taxon>
        <taxon>Cichlomorphae</taxon>
        <taxon>Cichliformes</taxon>
        <taxon>Cichlidae</taxon>
        <taxon>African cichlids</taxon>
        <taxon>Pseudocrenilabrinae</taxon>
        <taxon>Haplochromini</taxon>
        <taxon>Astatotilapia</taxon>
    </lineage>
</organism>
<dbReference type="Pfam" id="PF25683">
    <property type="entry name" value="URGCP_GTPase"/>
    <property type="match status" value="1"/>
</dbReference>
<evidence type="ECO:0000313" key="4">
    <source>
        <dbReference type="Proteomes" id="UP000265100"/>
    </source>
</evidence>
<name>A0A3P8QAZ3_ASTCA</name>
<dbReference type="Pfam" id="PF25496">
    <property type="entry name" value="URGCP"/>
    <property type="match status" value="1"/>
</dbReference>
<dbReference type="Ensembl" id="ENSACLT00000027132.2">
    <property type="protein sequence ID" value="ENSACLP00000026511.2"/>
    <property type="gene ID" value="ENSACLG00000018041.2"/>
</dbReference>
<dbReference type="GO" id="GO:0005525">
    <property type="term" value="F:GTP binding"/>
    <property type="evidence" value="ECO:0007669"/>
    <property type="project" value="InterPro"/>
</dbReference>
<dbReference type="OMA" id="ISMVIKP"/>
<dbReference type="GeneTree" id="ENSGT00940000154390"/>
<feature type="compositionally biased region" description="Basic residues" evidence="1">
    <location>
        <begin position="1"/>
        <end position="16"/>
    </location>
</feature>
<reference evidence="3" key="3">
    <citation type="submission" date="2025-05" db="UniProtKB">
        <authorList>
            <consortium name="Ensembl"/>
        </authorList>
    </citation>
    <scope>IDENTIFICATION</scope>
</reference>
<dbReference type="PANTHER" id="PTHR14819:SF9">
    <property type="entry name" value="UP-REGULATOR OF CELL PROLIFERATION-LIKE"/>
    <property type="match status" value="1"/>
</dbReference>
<reference evidence="3 4" key="2">
    <citation type="submission" date="2023-03" db="EMBL/GenBank/DDBJ databases">
        <authorList>
            <consortium name="Wellcome Sanger Institute Data Sharing"/>
        </authorList>
    </citation>
    <scope>NUCLEOTIDE SEQUENCE [LARGE SCALE GENOMIC DNA]</scope>
</reference>
<reference evidence="3 4" key="1">
    <citation type="submission" date="2018-05" db="EMBL/GenBank/DDBJ databases">
        <authorList>
            <person name="Datahose"/>
        </authorList>
    </citation>
    <scope>NUCLEOTIDE SEQUENCE</scope>
</reference>
<evidence type="ECO:0000259" key="2">
    <source>
        <dbReference type="PROSITE" id="PS51717"/>
    </source>
</evidence>
<dbReference type="Ensembl" id="ENSACLT00000050800.1">
    <property type="protein sequence ID" value="ENSACLP00000045432.1"/>
    <property type="gene ID" value="ENSACLG00000018041.2"/>
</dbReference>
<dbReference type="CTD" id="100001880"/>
<feature type="domain" description="VLIG-type G" evidence="2">
    <location>
        <begin position="753"/>
        <end position="914"/>
    </location>
</feature>
<feature type="compositionally biased region" description="Polar residues" evidence="1">
    <location>
        <begin position="646"/>
        <end position="663"/>
    </location>
</feature>
<dbReference type="InterPro" id="IPR058641">
    <property type="entry name" value="GVIN1_dom"/>
</dbReference>
<dbReference type="Proteomes" id="UP000265100">
    <property type="component" value="Chromosome 14"/>
</dbReference>
<dbReference type="Pfam" id="PF25974">
    <property type="entry name" value="URGCP_9th"/>
    <property type="match status" value="1"/>
</dbReference>
<feature type="region of interest" description="Disordered" evidence="1">
    <location>
        <begin position="1"/>
        <end position="20"/>
    </location>
</feature>
<sequence>MSLKRHKRLSSKKKKSPKDNLQAEVLHELGLEAYQAIPLDVSSMLDIITWTLGNQSPLEPSDLPKAFLQSLWLLRKDARTPWCESLHNLVTNDDNNSTGKVLSSFKGDSQGAINPLDLITAVYMSASTFLQQEISKRMMQCQFSIPLVLPNKDPEEPSCFLLWPLRGIVGQWRSHPLNKYRRIQEGDLATTCMPLVSFVRLGCCSVSKSQVLNHMLRGVTSSCQTFLHRGMEGGQLPKRLSGGLVEIGWHLPTGDSTKDVFPVPLVFSNLRGDASAHEKCLTFLCKASSAIVVFCGNLKEKEKLLLASCKDTNSKLILIDLLDTERNGSRVVGFVDENLEKYMGLPEESVIQGRGLSEDALASKLCDTLKHLLPDRLKLITLEEAAQFAADIGLNVDEGPICQKAMASVEEVLKGLDEGSDEYRRKQLPLQGPLWSKLAELEKAESKQRKERTEIDPQLQKEKNDIMAELRSYKMTPAMKIFTDALFTKDKVKRAYFLSWLTLRLKKTTKQNKTKDLLTNLQTVKKESMLVDLDKLEQRVKDTPGDTGSIFQEGTEIQSAGLNLQLSEQQSEGSHQLKVSESKEKTTEPLSQQTDHQHDANMAQEISITLNEKENELNSASEDQSCLLESGENSTLRFKEKKPNESELTLTTDNSTSGTQQMSLDDCADPSYEPDTCALGPEHFLREIGLIFELAYISPSSGSQNVLRLPSLATDLLLYGIPLELMDGDASNIPIQWLGCVFGELKRRLPQEQCRTRVLTNLGDYNARNAEILSALFGVKFPEWKKQTSRGVYMAALCLPENLRKDMKCDVLLLIEVRGLCSVSLDSKRNILGNDNEMATFATGLSDFLMHSMSSHPGSDFETNLSVRVNALLRIKEYGSMPFCQFFVQNENVNSKLQASQLRYVSQVLLQTSNIDKDGKTTSCTVSVKGPWNKMSLSEPVDTDYSGDVLKFKEILFEALKRSAAKAEAPVLPEFMRRLCSVWDAIKEESFSIGLQNTDIALAFSLLCTEFFYWENNLLDNMKSWLTGATKKNFTTKGEALDASIQNDLLSELKKEASEEVKAEVNKLRSIAETYVMKEETLKMRSDKFMPILMSNIDNLQDRVTEEITERLEAVYESHYSSTQLKKFKALLGEEQESKVDALVEKSKTTKILLQDAEIEDEFEAVWDKILSNFEFRPSETEDITPRVEDILRQNLISRGLQKHMKKLEMIGQNQNSDFQVCDEHFGYRSRLKQMFEDNNKQHKVEAQQVANNIIEECKQYIADKSNKQADFSDGYITELLQNVEKSLNEKSVETRSAFEVDLKVYLCNASCQDFQNLHNRYAKDAELLTCITKRKGMDLAEFIYDFRKRDQCQRMAQAFISMVIKPTVLDYINRPLGISIAEEIQRKAQQYHSSQAFHQSLLEEMIKEDQFEVFLEYLLFYDNFRLRKIQETVTAHLTESTNLGQWRHQRLCEIVGKIEEAVNESTEGISGVLNDTKPLLERVCLTLEKGDVNVIRTCLTGPLFSITVEWNRFAKCLLESVAAMQMDLDQEFSKNVDTTQFLNCLPVQPQDYLFKKVKGCDKQCPLCRAPCEEEDMGHEGHNALLHRPKGMQPYASSSVSCISCPESMSEDKDTHDTSTTSSVLHSLYPDWSFSPDNTNSSKASDYWRYVLVKFNERFAQEFKREPTKIPEEWRKITQEQALNSLKEVFLTRTSV</sequence>
<feature type="compositionally biased region" description="Basic and acidic residues" evidence="1">
    <location>
        <begin position="578"/>
        <end position="587"/>
    </location>
</feature>
<keyword evidence="4" id="KW-1185">Reference proteome</keyword>
<feature type="region of interest" description="Disordered" evidence="1">
    <location>
        <begin position="567"/>
        <end position="599"/>
    </location>
</feature>